<evidence type="ECO:0000313" key="2">
    <source>
        <dbReference type="Proteomes" id="UP000070355"/>
    </source>
</evidence>
<dbReference type="STRING" id="1379.HMPREF3186_01230"/>
<dbReference type="PANTHER" id="PTHR35841:SF1">
    <property type="entry name" value="PHOSPHONATES-BINDING PERIPLASMIC PROTEIN"/>
    <property type="match status" value="1"/>
</dbReference>
<dbReference type="PANTHER" id="PTHR35841">
    <property type="entry name" value="PHOSPHONATES-BINDING PERIPLASMIC PROTEIN"/>
    <property type="match status" value="1"/>
</dbReference>
<reference evidence="2" key="1">
    <citation type="submission" date="2016-01" db="EMBL/GenBank/DDBJ databases">
        <authorList>
            <person name="Mitreva M."/>
            <person name="Pepin K.H."/>
            <person name="Mihindukulasuriya K.A."/>
            <person name="Fulton R."/>
            <person name="Fronick C."/>
            <person name="O'Laughlin M."/>
            <person name="Miner T."/>
            <person name="Herter B."/>
            <person name="Rosa B.A."/>
            <person name="Cordes M."/>
            <person name="Tomlinson C."/>
            <person name="Wollam A."/>
            <person name="Palsikar V.B."/>
            <person name="Mardis E.R."/>
            <person name="Wilson R.K."/>
        </authorList>
    </citation>
    <scope>NUCLEOTIDE SEQUENCE [LARGE SCALE GENOMIC DNA]</scope>
    <source>
        <strain evidence="2">DNF01167</strain>
    </source>
</reference>
<sequence>MTKLKVGAVIYDPKVTVIWGIIAKFFEDENFPIEPVYYKDYKGQVDGLLAKEIDVAWNSPLAWLDTHLRTNGTALNGSMRDTDRDRSSYLVVKANSNINTIQDLRNKTIGFGAIDSPQARLIPINHLHKLGLEFGKDYTEKRFDIGVGLHGDHVGGELDSAIALKNDEVAATWMLDLNYNAWIADGTLDENQVKILSKTDFFDHCIFSGHPELDVTRFEKFIEVLHKMDYNNPDHKEMMDMEGLKEWISGRTSGFKQLTEANEYLDFFKEFHGE</sequence>
<dbReference type="AlphaFoldDB" id="A0A133ZUX2"/>
<organism evidence="1 2">
    <name type="scientific">Gemella haemolysans</name>
    <dbReference type="NCBI Taxonomy" id="1379"/>
    <lineage>
        <taxon>Bacteria</taxon>
        <taxon>Bacillati</taxon>
        <taxon>Bacillota</taxon>
        <taxon>Bacilli</taxon>
        <taxon>Bacillales</taxon>
        <taxon>Gemellaceae</taxon>
        <taxon>Gemella</taxon>
    </lineage>
</organism>
<dbReference type="Proteomes" id="UP000070355">
    <property type="component" value="Unassembled WGS sequence"/>
</dbReference>
<evidence type="ECO:0008006" key="3">
    <source>
        <dbReference type="Google" id="ProtNLM"/>
    </source>
</evidence>
<dbReference type="RefSeq" id="WP_060914354.1">
    <property type="nucleotide sequence ID" value="NZ_KQ959967.1"/>
</dbReference>
<comment type="caution">
    <text evidence="1">The sequence shown here is derived from an EMBL/GenBank/DDBJ whole genome shotgun (WGS) entry which is preliminary data.</text>
</comment>
<gene>
    <name evidence="1" type="ORF">HMPREF3186_01230</name>
</gene>
<dbReference type="EMBL" id="LSDC01000078">
    <property type="protein sequence ID" value="KXB59243.1"/>
    <property type="molecule type" value="Genomic_DNA"/>
</dbReference>
<dbReference type="Pfam" id="PF12974">
    <property type="entry name" value="Phosphonate-bd"/>
    <property type="match status" value="1"/>
</dbReference>
<dbReference type="Gene3D" id="3.40.190.10">
    <property type="entry name" value="Periplasmic binding protein-like II"/>
    <property type="match status" value="2"/>
</dbReference>
<dbReference type="OrthoDB" id="9776786at2"/>
<proteinExistence type="predicted"/>
<protein>
    <recommendedName>
        <fullName evidence="3">Phosphonate ABC transporter substrate-binding protein</fullName>
    </recommendedName>
</protein>
<accession>A0A133ZUX2</accession>
<dbReference type="SUPFAM" id="SSF53850">
    <property type="entry name" value="Periplasmic binding protein-like II"/>
    <property type="match status" value="1"/>
</dbReference>
<evidence type="ECO:0000313" key="1">
    <source>
        <dbReference type="EMBL" id="KXB59243.1"/>
    </source>
</evidence>
<name>A0A133ZUX2_9BACL</name>
<dbReference type="PATRIC" id="fig|1379.3.peg.1210"/>